<dbReference type="RefSeq" id="WP_008514693.1">
    <property type="nucleotide sequence ID" value="NZ_ACJM01000002.1"/>
</dbReference>
<name>C0GDC8_DETAL</name>
<evidence type="ECO:0000313" key="1">
    <source>
        <dbReference type="EMBL" id="EEG78649.1"/>
    </source>
</evidence>
<proteinExistence type="predicted"/>
<dbReference type="AlphaFoldDB" id="C0GDC8"/>
<accession>C0GDC8</accession>
<dbReference type="STRING" id="555088.DealDRAFT_0579"/>
<organism evidence="1 2">
    <name type="scientific">Dethiobacter alkaliphilus AHT 1</name>
    <dbReference type="NCBI Taxonomy" id="555088"/>
    <lineage>
        <taxon>Bacteria</taxon>
        <taxon>Bacillati</taxon>
        <taxon>Bacillota</taxon>
        <taxon>Dethiobacteria</taxon>
        <taxon>Dethiobacterales</taxon>
        <taxon>Dethiobacteraceae</taxon>
        <taxon>Dethiobacter</taxon>
    </lineage>
</organism>
<reference evidence="1 2" key="1">
    <citation type="submission" date="2009-02" db="EMBL/GenBank/DDBJ databases">
        <title>Sequencing of the draft genome and assembly of Dethiobacter alkaliphilus AHT 1.</title>
        <authorList>
            <consortium name="US DOE Joint Genome Institute (JGI-PGF)"/>
            <person name="Lucas S."/>
            <person name="Copeland A."/>
            <person name="Lapidus A."/>
            <person name="Glavina del Rio T."/>
            <person name="Dalin E."/>
            <person name="Tice H."/>
            <person name="Bruce D."/>
            <person name="Goodwin L."/>
            <person name="Pitluck S."/>
            <person name="Larimer F."/>
            <person name="Land M.L."/>
            <person name="Hauser L."/>
            <person name="Muyzer G."/>
        </authorList>
    </citation>
    <scope>NUCLEOTIDE SEQUENCE [LARGE SCALE GENOMIC DNA]</scope>
    <source>
        <strain evidence="1 2">AHT 1</strain>
    </source>
</reference>
<comment type="caution">
    <text evidence="1">The sequence shown here is derived from an EMBL/GenBank/DDBJ whole genome shotgun (WGS) entry which is preliminary data.</text>
</comment>
<sequence>MTFWGRVLALIIFISFSWGMRTLVSKKFTDSALDREEKKND</sequence>
<dbReference type="EMBL" id="ACJM01000002">
    <property type="protein sequence ID" value="EEG78649.1"/>
    <property type="molecule type" value="Genomic_DNA"/>
</dbReference>
<dbReference type="Proteomes" id="UP000006443">
    <property type="component" value="Unassembled WGS sequence"/>
</dbReference>
<protein>
    <submittedName>
        <fullName evidence="1">Uncharacterized protein</fullName>
    </submittedName>
</protein>
<keyword evidence="2" id="KW-1185">Reference proteome</keyword>
<evidence type="ECO:0000313" key="2">
    <source>
        <dbReference type="Proteomes" id="UP000006443"/>
    </source>
</evidence>
<gene>
    <name evidence="1" type="ORF">DealDRAFT_0579</name>
</gene>